<name>A0AAD5Y1N6_9FUNG</name>
<feature type="region of interest" description="Disordered" evidence="1">
    <location>
        <begin position="1"/>
        <end position="33"/>
    </location>
</feature>
<organism evidence="2 3">
    <name type="scientific">Clydaea vesicula</name>
    <dbReference type="NCBI Taxonomy" id="447962"/>
    <lineage>
        <taxon>Eukaryota</taxon>
        <taxon>Fungi</taxon>
        <taxon>Fungi incertae sedis</taxon>
        <taxon>Chytridiomycota</taxon>
        <taxon>Chytridiomycota incertae sedis</taxon>
        <taxon>Chytridiomycetes</taxon>
        <taxon>Lobulomycetales</taxon>
        <taxon>Lobulomycetaceae</taxon>
        <taxon>Clydaea</taxon>
    </lineage>
</organism>
<accession>A0AAD5Y1N6</accession>
<proteinExistence type="predicted"/>
<feature type="region of interest" description="Disordered" evidence="1">
    <location>
        <begin position="463"/>
        <end position="603"/>
    </location>
</feature>
<reference evidence="2" key="1">
    <citation type="submission" date="2020-05" db="EMBL/GenBank/DDBJ databases">
        <title>Phylogenomic resolution of chytrid fungi.</title>
        <authorList>
            <person name="Stajich J.E."/>
            <person name="Amses K."/>
            <person name="Simmons R."/>
            <person name="Seto K."/>
            <person name="Myers J."/>
            <person name="Bonds A."/>
            <person name="Quandt C.A."/>
            <person name="Barry K."/>
            <person name="Liu P."/>
            <person name="Grigoriev I."/>
            <person name="Longcore J.E."/>
            <person name="James T.Y."/>
        </authorList>
    </citation>
    <scope>NUCLEOTIDE SEQUENCE</scope>
    <source>
        <strain evidence="2">JEL0476</strain>
    </source>
</reference>
<protein>
    <recommendedName>
        <fullName evidence="4">VWFA domain-containing protein</fullName>
    </recommendedName>
</protein>
<evidence type="ECO:0000313" key="3">
    <source>
        <dbReference type="Proteomes" id="UP001211065"/>
    </source>
</evidence>
<feature type="compositionally biased region" description="Low complexity" evidence="1">
    <location>
        <begin position="14"/>
        <end position="33"/>
    </location>
</feature>
<feature type="compositionally biased region" description="Low complexity" evidence="1">
    <location>
        <begin position="577"/>
        <end position="603"/>
    </location>
</feature>
<evidence type="ECO:0000256" key="1">
    <source>
        <dbReference type="SAM" id="MobiDB-lite"/>
    </source>
</evidence>
<dbReference type="Proteomes" id="UP001211065">
    <property type="component" value="Unassembled WGS sequence"/>
</dbReference>
<keyword evidence="3" id="KW-1185">Reference proteome</keyword>
<dbReference type="AlphaFoldDB" id="A0AAD5Y1N6"/>
<dbReference type="EMBL" id="JADGJW010000157">
    <property type="protein sequence ID" value="KAJ3222825.1"/>
    <property type="molecule type" value="Genomic_DNA"/>
</dbReference>
<comment type="caution">
    <text evidence="2">The sequence shown here is derived from an EMBL/GenBank/DDBJ whole genome shotgun (WGS) entry which is preliminary data.</text>
</comment>
<feature type="compositionally biased region" description="Pro residues" evidence="1">
    <location>
        <begin position="1"/>
        <end position="13"/>
    </location>
</feature>
<gene>
    <name evidence="2" type="ORF">HK099_001841</name>
</gene>
<sequence>MSYQPPSGPPPPLYNANQQYQPPNQQYQQATQQNQMPNLQYQAPGGMQGSVPPTKYIKINGITKLNPDYTNWQKSNGKQQTSLQNSQTALPVVSTMEDYMAYNSIQNGQERPLSESTDRIMEKMQTPGLSEHLGLGSDELVDSVMNIFAKYEIPMGLISKIFELERFEILEFIIDDSGSMLCSTDAFLPNGKPMTRWQEAISRLKSMLEILAYIPTQLIQIKFLNRREVISVRHNSGQPPQSFISETYAAIDMIAAKSPSGTTPAFAAFQESFSSGAGKKVARYFFGDGEPNSGEKPRIENLVRNRLNPQDNPITFLSCTNEDAAVLWMKELEEVAPYVAEFDDFADESREVLKDQGQALPFTKGFHLIGQLIAVLNPRDLDAMDESIPFTKYILDQLLGIQQSNEDYRHYFNLFCQSQSMQQDPIKKNMNWNSYYNNFLNERYSDSFPFVIQFRQKLGQPVSQFSSSQSSPYNTGTQYGAPASQYGQSSSSPYAAPSGQYASPSSQYAPPTGQYAPPTGQYVPTTGQYAPPTGQYVPPTGQYAPPTGQYAPPTGQYAPPTGQYAPPTGQYAPPTGQYAPPTTQYGQPQGYGSGQYQKPSKPY</sequence>
<evidence type="ECO:0000313" key="2">
    <source>
        <dbReference type="EMBL" id="KAJ3222825.1"/>
    </source>
</evidence>
<feature type="compositionally biased region" description="Polar residues" evidence="1">
    <location>
        <begin position="500"/>
        <end position="509"/>
    </location>
</feature>
<evidence type="ECO:0008006" key="4">
    <source>
        <dbReference type="Google" id="ProtNLM"/>
    </source>
</evidence>